<gene>
    <name evidence="3" type="ORF">ACET3X_004488</name>
</gene>
<keyword evidence="4" id="KW-1185">Reference proteome</keyword>
<keyword evidence="2" id="KW-0732">Signal</keyword>
<feature type="region of interest" description="Disordered" evidence="1">
    <location>
        <begin position="51"/>
        <end position="86"/>
    </location>
</feature>
<accession>A0ABR3UNM5</accession>
<dbReference type="RefSeq" id="XP_069308466.1">
    <property type="nucleotide sequence ID" value="XM_069450697.1"/>
</dbReference>
<organism evidence="3 4">
    <name type="scientific">Alternaria dauci</name>
    <dbReference type="NCBI Taxonomy" id="48095"/>
    <lineage>
        <taxon>Eukaryota</taxon>
        <taxon>Fungi</taxon>
        <taxon>Dikarya</taxon>
        <taxon>Ascomycota</taxon>
        <taxon>Pezizomycotina</taxon>
        <taxon>Dothideomycetes</taxon>
        <taxon>Pleosporomycetidae</taxon>
        <taxon>Pleosporales</taxon>
        <taxon>Pleosporineae</taxon>
        <taxon>Pleosporaceae</taxon>
        <taxon>Alternaria</taxon>
        <taxon>Alternaria sect. Porri</taxon>
    </lineage>
</organism>
<evidence type="ECO:0000313" key="4">
    <source>
        <dbReference type="Proteomes" id="UP001578633"/>
    </source>
</evidence>
<feature type="chain" id="PRO_5047522752" evidence="2">
    <location>
        <begin position="18"/>
        <end position="129"/>
    </location>
</feature>
<evidence type="ECO:0000313" key="3">
    <source>
        <dbReference type="EMBL" id="KAL1797882.1"/>
    </source>
</evidence>
<protein>
    <submittedName>
        <fullName evidence="3">Uncharacterized protein</fullName>
    </submittedName>
</protein>
<proteinExistence type="predicted"/>
<comment type="caution">
    <text evidence="3">The sequence shown here is derived from an EMBL/GenBank/DDBJ whole genome shotgun (WGS) entry which is preliminary data.</text>
</comment>
<name>A0ABR3UNM5_9PLEO</name>
<dbReference type="EMBL" id="JBHGVX010000003">
    <property type="protein sequence ID" value="KAL1797882.1"/>
    <property type="molecule type" value="Genomic_DNA"/>
</dbReference>
<sequence length="129" mass="13671">MKLFIIASLTLITIAAAIIQPEQPLPPGTHIIAIEGYDGTSTSELLLVSTEGEPLHPSPASDTNSDPMPIAGTPTTPKAAKVTQVSRPGDPEPIIILPFHVQVIENCMSDTSIAARGVYVNRDYVWAAV</sequence>
<evidence type="ECO:0000256" key="1">
    <source>
        <dbReference type="SAM" id="MobiDB-lite"/>
    </source>
</evidence>
<feature type="signal peptide" evidence="2">
    <location>
        <begin position="1"/>
        <end position="17"/>
    </location>
</feature>
<evidence type="ECO:0000256" key="2">
    <source>
        <dbReference type="SAM" id="SignalP"/>
    </source>
</evidence>
<dbReference type="GeneID" id="96084810"/>
<reference evidence="3 4" key="1">
    <citation type="submission" date="2024-09" db="EMBL/GenBank/DDBJ databases">
        <title>T2T genomes of carrot and Alternaria dauci and their utility for understanding host-pathogen interaction during carrot leaf blight disease.</title>
        <authorList>
            <person name="Liu W."/>
            <person name="Xu S."/>
            <person name="Ou C."/>
            <person name="Liu X."/>
            <person name="Zhuang F."/>
            <person name="Deng X.W."/>
        </authorList>
    </citation>
    <scope>NUCLEOTIDE SEQUENCE [LARGE SCALE GENOMIC DNA]</scope>
    <source>
        <strain evidence="3 4">A2016</strain>
    </source>
</reference>
<dbReference type="Proteomes" id="UP001578633">
    <property type="component" value="Chromosome 3"/>
</dbReference>